<dbReference type="InterPro" id="IPR042187">
    <property type="entry name" value="Flagellin_C_sub2"/>
</dbReference>
<dbReference type="NCBIfam" id="NF010115">
    <property type="entry name" value="PRK13588.1"/>
    <property type="match status" value="1"/>
</dbReference>
<dbReference type="InterPro" id="IPR046358">
    <property type="entry name" value="Flagellin_C"/>
</dbReference>
<comment type="function">
    <text evidence="5">Flagellin is the subunit protein which polymerizes to form the filaments of bacterial flagella. Important for motility and virulence.</text>
</comment>
<evidence type="ECO:0000259" key="9">
    <source>
        <dbReference type="Pfam" id="PF00700"/>
    </source>
</evidence>
<dbReference type="KEGG" id="wsu:WS1503"/>
<dbReference type="PANTHER" id="PTHR42792">
    <property type="entry name" value="FLAGELLIN"/>
    <property type="match status" value="1"/>
</dbReference>
<organism evidence="10">
    <name type="scientific">Wolinella succinogenes</name>
    <dbReference type="NCBI Taxonomy" id="844"/>
    <lineage>
        <taxon>Bacteria</taxon>
        <taxon>Pseudomonadati</taxon>
        <taxon>Campylobacterota</taxon>
        <taxon>Epsilonproteobacteria</taxon>
        <taxon>Campylobacterales</taxon>
        <taxon>Helicobacteraceae</taxon>
        <taxon>Wolinella</taxon>
    </lineage>
</organism>
<dbReference type="Pfam" id="PF00700">
    <property type="entry name" value="Flagellin_C"/>
    <property type="match status" value="1"/>
</dbReference>
<keyword evidence="3" id="KW-0843">Virulence</keyword>
<dbReference type="PIR" id="A55864">
    <property type="entry name" value="A55864"/>
</dbReference>
<reference evidence="10" key="1">
    <citation type="journal article" date="1994" name="J. Bacteriol.">
        <title>Nucleotide sequence of the Wolinella succinogenes flagellin, which contains in the antigenic domain two conserved regions also present in Campylobacter spp. and Helicobacter pylori.</title>
        <authorList>
            <person name="Schuster S.C."/>
            <person name="Bauer M."/>
            <person name="Kellermann J."/>
            <person name="Lottspeich F."/>
            <person name="Baeuerlein E."/>
        </authorList>
    </citation>
    <scope>NUCLEOTIDE SEQUENCE</scope>
</reference>
<proteinExistence type="inferred from homology"/>
<comment type="subunit">
    <text evidence="6">Heteromer of FlaA and FlaB. FlaB is located proximal to the hook while the remainder of the filament is composed of the predominant FlaA.</text>
</comment>
<keyword evidence="2 7" id="KW-0964">Secreted</keyword>
<dbReference type="NCBIfam" id="NF009234">
    <property type="entry name" value="PRK12584.1"/>
    <property type="match status" value="1"/>
</dbReference>
<dbReference type="Pfam" id="PF07196">
    <property type="entry name" value="Flagellin_IN"/>
    <property type="match status" value="2"/>
</dbReference>
<dbReference type="Gene3D" id="1.20.1330.10">
    <property type="entry name" value="f41 fragment of flagellin, N-terminal domain"/>
    <property type="match status" value="2"/>
</dbReference>
<keyword evidence="10" id="KW-0282">Flagellum</keyword>
<accession>Q56746</accession>
<evidence type="ECO:0000256" key="3">
    <source>
        <dbReference type="ARBA" id="ARBA00023026"/>
    </source>
</evidence>
<dbReference type="InterPro" id="IPR010810">
    <property type="entry name" value="Flagellin_hook_IN_motif"/>
</dbReference>
<feature type="domain" description="Flagellin C-terminal" evidence="9">
    <location>
        <begin position="432"/>
        <end position="517"/>
    </location>
</feature>
<keyword evidence="10" id="KW-0966">Cell projection</keyword>
<feature type="domain" description="Flagellin N-terminal" evidence="8">
    <location>
        <begin position="5"/>
        <end position="143"/>
    </location>
</feature>
<dbReference type="AlphaFoldDB" id="Q56746"/>
<evidence type="ECO:0000256" key="6">
    <source>
        <dbReference type="ARBA" id="ARBA00025928"/>
    </source>
</evidence>
<evidence type="ECO:0000256" key="1">
    <source>
        <dbReference type="ARBA" id="ARBA00005709"/>
    </source>
</evidence>
<protein>
    <recommendedName>
        <fullName evidence="7">Flagellin</fullName>
    </recommendedName>
</protein>
<dbReference type="PANTHER" id="PTHR42792:SF2">
    <property type="entry name" value="FLAGELLIN"/>
    <property type="match status" value="1"/>
</dbReference>
<dbReference type="GO" id="GO:0005198">
    <property type="term" value="F:structural molecule activity"/>
    <property type="evidence" value="ECO:0007669"/>
    <property type="project" value="UniProtKB-UniRule"/>
</dbReference>
<keyword evidence="10" id="KW-0969">Cilium</keyword>
<dbReference type="Pfam" id="PF00669">
    <property type="entry name" value="Flagellin_N"/>
    <property type="match status" value="1"/>
</dbReference>
<dbReference type="GO" id="GO:0005576">
    <property type="term" value="C:extracellular region"/>
    <property type="evidence" value="ECO:0007669"/>
    <property type="project" value="UniProtKB-SubCell"/>
</dbReference>
<dbReference type="InterPro" id="IPR001492">
    <property type="entry name" value="Flagellin"/>
</dbReference>
<evidence type="ECO:0000256" key="5">
    <source>
        <dbReference type="ARBA" id="ARBA00025143"/>
    </source>
</evidence>
<evidence type="ECO:0000256" key="7">
    <source>
        <dbReference type="RuleBase" id="RU362073"/>
    </source>
</evidence>
<dbReference type="RefSeq" id="WP_011139338.1">
    <property type="nucleotide sequence ID" value="NZ_JAAYAA010000003.1"/>
</dbReference>
<evidence type="ECO:0000256" key="2">
    <source>
        <dbReference type="ARBA" id="ARBA00022525"/>
    </source>
</evidence>
<dbReference type="SUPFAM" id="SSF64518">
    <property type="entry name" value="Phase 1 flagellin"/>
    <property type="match status" value="1"/>
</dbReference>
<dbReference type="EMBL" id="M82917">
    <property type="protein sequence ID" value="AAA61598.1"/>
    <property type="molecule type" value="Genomic_DNA"/>
</dbReference>
<name>Q56746_WOLSC</name>
<evidence type="ECO:0000259" key="8">
    <source>
        <dbReference type="Pfam" id="PF00669"/>
    </source>
</evidence>
<sequence>MAFQINTNVSALNAQAQGGFNSTKLSSSLEKLSSGLRINKAADDASGMAIADSLRTQANSLGQAIKNTNDGIGIVQIADKAMDEQIKILDTIKTKATQSAQDGQTTTTRKALQADINRLIEGLDNIAATTSYNGQSLLSGSFTNKEFQVGAYSNQTIKASIGATSSDKIGQVRLETSGQIVASAGGSSLTSVALKFVNVDGTNSVQLESVKISTSAGTGIGVLVETINKNSDALNVKASWSVQATGSTNVASGTIKGLEINGITIGTVTDVQKNDSDGRLIAAINAVKDQTGVEASIDEQGRLNLNSTDGRAVQVKTTSASTILGGGSMGTASAGAGATTVGRITLTRLDARDIQISGTNANLVGLVASGGGAGSGIGAMAETTVNLRDVKGKFNENVASAAGANANASIATDNANGIGAGVTSLKGAMVVMDIAESAIKMLDKVRSDLGSVQNQMTSTVNNITITQVNVQAAESNIREVDFAAESSNYSKLNILAQAGSYAMSQANSSQQNILRLLQ</sequence>
<evidence type="ECO:0000313" key="10">
    <source>
        <dbReference type="EMBL" id="AAA61598.1"/>
    </source>
</evidence>
<dbReference type="OrthoDB" id="9796789at2"/>
<comment type="subcellular location">
    <subcellularLocation>
        <location evidence="7">Secreted</location>
    </subcellularLocation>
    <subcellularLocation>
        <location evidence="7">Bacterial flagellum</location>
    </subcellularLocation>
</comment>
<dbReference type="GO" id="GO:0009288">
    <property type="term" value="C:bacterial-type flagellum"/>
    <property type="evidence" value="ECO:0007669"/>
    <property type="project" value="UniProtKB-SubCell"/>
</dbReference>
<comment type="similarity">
    <text evidence="1 7">Belongs to the bacterial flagellin family.</text>
</comment>
<gene>
    <name evidence="10" type="primary">flag</name>
</gene>
<dbReference type="Gene3D" id="6.10.10.10">
    <property type="entry name" value="Flagellar export chaperone, C-terminal domain"/>
    <property type="match status" value="1"/>
</dbReference>
<evidence type="ECO:0000256" key="4">
    <source>
        <dbReference type="ARBA" id="ARBA00023143"/>
    </source>
</evidence>
<dbReference type="OMA" id="IASQTTY"/>
<dbReference type="Gene3D" id="3.30.70.2120">
    <property type="match status" value="1"/>
</dbReference>
<dbReference type="PRINTS" id="PR00207">
    <property type="entry name" value="FLAGELLIN"/>
</dbReference>
<keyword evidence="4 7" id="KW-0975">Bacterial flagellum</keyword>
<dbReference type="InterPro" id="IPR001029">
    <property type="entry name" value="Flagellin_N"/>
</dbReference>